<organism evidence="1 2">
    <name type="scientific">Caerostris extrusa</name>
    <name type="common">Bark spider</name>
    <name type="synonym">Caerostris bankana</name>
    <dbReference type="NCBI Taxonomy" id="172846"/>
    <lineage>
        <taxon>Eukaryota</taxon>
        <taxon>Metazoa</taxon>
        <taxon>Ecdysozoa</taxon>
        <taxon>Arthropoda</taxon>
        <taxon>Chelicerata</taxon>
        <taxon>Arachnida</taxon>
        <taxon>Araneae</taxon>
        <taxon>Araneomorphae</taxon>
        <taxon>Entelegynae</taxon>
        <taxon>Araneoidea</taxon>
        <taxon>Araneidae</taxon>
        <taxon>Caerostris</taxon>
    </lineage>
</organism>
<protein>
    <submittedName>
        <fullName evidence="1">Uncharacterized protein</fullName>
    </submittedName>
</protein>
<proteinExistence type="predicted"/>
<comment type="caution">
    <text evidence="1">The sequence shown here is derived from an EMBL/GenBank/DDBJ whole genome shotgun (WGS) entry which is preliminary data.</text>
</comment>
<reference evidence="1 2" key="1">
    <citation type="submission" date="2021-06" db="EMBL/GenBank/DDBJ databases">
        <title>Caerostris extrusa draft genome.</title>
        <authorList>
            <person name="Kono N."/>
            <person name="Arakawa K."/>
        </authorList>
    </citation>
    <scope>NUCLEOTIDE SEQUENCE [LARGE SCALE GENOMIC DNA]</scope>
</reference>
<dbReference type="EMBL" id="BPLR01005405">
    <property type="protein sequence ID" value="GIY02070.1"/>
    <property type="molecule type" value="Genomic_DNA"/>
</dbReference>
<accession>A0AAV4PY77</accession>
<dbReference type="Proteomes" id="UP001054945">
    <property type="component" value="Unassembled WGS sequence"/>
</dbReference>
<keyword evidence="2" id="KW-1185">Reference proteome</keyword>
<evidence type="ECO:0000313" key="2">
    <source>
        <dbReference type="Proteomes" id="UP001054945"/>
    </source>
</evidence>
<dbReference type="AlphaFoldDB" id="A0AAV4PY77"/>
<gene>
    <name evidence="1" type="ORF">CEXT_768741</name>
</gene>
<sequence>MLSERKRFEAETTATQTKQAVKNERHFINLRLKKKYEDGDSSCSESSMAAFLLAILSLFILAKYSTIHPYEHQAQWEENISLVLLPNFFFFYRQINSTRIVAPSNTIRERKGVKLKISYNNTETKEE</sequence>
<name>A0AAV4PY77_CAEEX</name>
<evidence type="ECO:0000313" key="1">
    <source>
        <dbReference type="EMBL" id="GIY02070.1"/>
    </source>
</evidence>